<reference evidence="1 4" key="1">
    <citation type="journal article" date="2019" name="Int. J. Syst. Evol. Microbiol.">
        <title>The Global Catalogue of Microorganisms (GCM) 10K type strain sequencing project: providing services to taxonomists for standard genome sequencing and annotation.</title>
        <authorList>
            <consortium name="The Broad Institute Genomics Platform"/>
            <consortium name="The Broad Institute Genome Sequencing Center for Infectious Disease"/>
            <person name="Wu L."/>
            <person name="Ma J."/>
        </authorList>
    </citation>
    <scope>NUCLEOTIDE SEQUENCE [LARGE SCALE GENOMIC DNA]</scope>
    <source>
        <strain evidence="1 4">JCM 10667</strain>
    </source>
</reference>
<dbReference type="Proteomes" id="UP000549343">
    <property type="component" value="Unassembled WGS sequence"/>
</dbReference>
<evidence type="ECO:0000313" key="1">
    <source>
        <dbReference type="EMBL" id="GAA0551785.1"/>
    </source>
</evidence>
<dbReference type="EMBL" id="BAAAHD010000010">
    <property type="protein sequence ID" value="GAA0551785.1"/>
    <property type="molecule type" value="Genomic_DNA"/>
</dbReference>
<evidence type="ECO:0000313" key="2">
    <source>
        <dbReference type="EMBL" id="MBB4777793.1"/>
    </source>
</evidence>
<name>A0A7W7IIP6_9ACTN</name>
<dbReference type="EMBL" id="JACHMV010000001">
    <property type="protein sequence ID" value="MBB4777793.1"/>
    <property type="molecule type" value="Genomic_DNA"/>
</dbReference>
<dbReference type="AlphaFoldDB" id="A0A7W7IIP6"/>
<protein>
    <submittedName>
        <fullName evidence="2">Uncharacterized protein</fullName>
    </submittedName>
</protein>
<evidence type="ECO:0000313" key="3">
    <source>
        <dbReference type="Proteomes" id="UP000549343"/>
    </source>
</evidence>
<reference evidence="1" key="3">
    <citation type="submission" date="2023-12" db="EMBL/GenBank/DDBJ databases">
        <authorList>
            <person name="Sun Q."/>
            <person name="Inoue M."/>
        </authorList>
    </citation>
    <scope>NUCLEOTIDE SEQUENCE</scope>
    <source>
        <strain evidence="1">JCM 10667</strain>
    </source>
</reference>
<reference evidence="2 3" key="2">
    <citation type="submission" date="2020-08" db="EMBL/GenBank/DDBJ databases">
        <title>Sequencing the genomes of 1000 actinobacteria strains.</title>
        <authorList>
            <person name="Klenk H.-P."/>
        </authorList>
    </citation>
    <scope>NUCLEOTIDE SEQUENCE [LARGE SCALE GENOMIC DNA]</scope>
    <source>
        <strain evidence="2 3">DSM 44772</strain>
    </source>
</reference>
<dbReference type="RefSeq" id="WP_184888485.1">
    <property type="nucleotide sequence ID" value="NZ_BAAAHD010000010.1"/>
</dbReference>
<accession>A0A7W7IIP6</accession>
<organism evidence="2 3">
    <name type="scientific">Actinomadura livida</name>
    <dbReference type="NCBI Taxonomy" id="79909"/>
    <lineage>
        <taxon>Bacteria</taxon>
        <taxon>Bacillati</taxon>
        <taxon>Actinomycetota</taxon>
        <taxon>Actinomycetes</taxon>
        <taxon>Streptosporangiales</taxon>
        <taxon>Thermomonosporaceae</taxon>
        <taxon>Actinomadura</taxon>
    </lineage>
</organism>
<keyword evidence="4" id="KW-1185">Reference proteome</keyword>
<evidence type="ECO:0000313" key="4">
    <source>
        <dbReference type="Proteomes" id="UP001501427"/>
    </source>
</evidence>
<comment type="caution">
    <text evidence="2">The sequence shown here is derived from an EMBL/GenBank/DDBJ whole genome shotgun (WGS) entry which is preliminary data.</text>
</comment>
<dbReference type="Proteomes" id="UP001501427">
    <property type="component" value="Unassembled WGS sequence"/>
</dbReference>
<gene>
    <name evidence="2" type="ORF">F4557_006211</name>
    <name evidence="1" type="ORF">GCM10009546_12300</name>
</gene>
<sequence length="138" mass="14978">MTGDAARPADPWAPFLAALETGCGTCGGTGGVVREQWRTWYRQADELVRVAQAARRAADMTPEKAPHQDFSYGSLRLGPAEPSIVAAIDRAIDDHMRARPEGPEEAACETCRGSGTVLTPTGRRLAEILARHGFFRDR</sequence>
<proteinExistence type="predicted"/>